<feature type="transmembrane region" description="Helical" evidence="1">
    <location>
        <begin position="92"/>
        <end position="111"/>
    </location>
</feature>
<dbReference type="PANTHER" id="PTHR41282">
    <property type="entry name" value="CONSERVED TRANSMEMBRANE PROTEIN-RELATED"/>
    <property type="match status" value="1"/>
</dbReference>
<evidence type="ECO:0000313" key="2">
    <source>
        <dbReference type="EMBL" id="GMA20556.1"/>
    </source>
</evidence>
<reference evidence="3" key="1">
    <citation type="journal article" date="2019" name="Int. J. Syst. Evol. Microbiol.">
        <title>The Global Catalogue of Microorganisms (GCM) 10K type strain sequencing project: providing services to taxonomists for standard genome sequencing and annotation.</title>
        <authorList>
            <consortium name="The Broad Institute Genomics Platform"/>
            <consortium name="The Broad Institute Genome Sequencing Center for Infectious Disease"/>
            <person name="Wu L."/>
            <person name="Ma J."/>
        </authorList>
    </citation>
    <scope>NUCLEOTIDE SEQUENCE [LARGE SCALE GENOMIC DNA]</scope>
    <source>
        <strain evidence="3">NBRC 105830</strain>
    </source>
</reference>
<evidence type="ECO:0008006" key="4">
    <source>
        <dbReference type="Google" id="ProtNLM"/>
    </source>
</evidence>
<dbReference type="PIRSF" id="PIRSF009160">
    <property type="entry name" value="UCP009160"/>
    <property type="match status" value="1"/>
</dbReference>
<feature type="transmembrane region" description="Helical" evidence="1">
    <location>
        <begin position="250"/>
        <end position="271"/>
    </location>
</feature>
<protein>
    <recommendedName>
        <fullName evidence="4">Bax inhibitor-1/YccA family protein</fullName>
    </recommendedName>
</protein>
<keyword evidence="1" id="KW-0472">Membrane</keyword>
<dbReference type="Pfam" id="PF12811">
    <property type="entry name" value="BaxI_1"/>
    <property type="match status" value="1"/>
</dbReference>
<organism evidence="2 3">
    <name type="scientific">Arsenicicoccus piscis</name>
    <dbReference type="NCBI Taxonomy" id="673954"/>
    <lineage>
        <taxon>Bacteria</taxon>
        <taxon>Bacillati</taxon>
        <taxon>Actinomycetota</taxon>
        <taxon>Actinomycetes</taxon>
        <taxon>Micrococcales</taxon>
        <taxon>Intrasporangiaceae</taxon>
        <taxon>Arsenicicoccus</taxon>
    </lineage>
</organism>
<keyword evidence="3" id="KW-1185">Reference proteome</keyword>
<feature type="transmembrane region" description="Helical" evidence="1">
    <location>
        <begin position="144"/>
        <end position="166"/>
    </location>
</feature>
<dbReference type="Proteomes" id="UP001157109">
    <property type="component" value="Unassembled WGS sequence"/>
</dbReference>
<accession>A0ABQ6HQA8</accession>
<feature type="transmembrane region" description="Helical" evidence="1">
    <location>
        <begin position="118"/>
        <end position="138"/>
    </location>
</feature>
<gene>
    <name evidence="2" type="ORF">GCM10025862_25770</name>
</gene>
<keyword evidence="1" id="KW-1133">Transmembrane helix</keyword>
<evidence type="ECO:0000256" key="1">
    <source>
        <dbReference type="SAM" id="Phobius"/>
    </source>
</evidence>
<keyword evidence="1" id="KW-0812">Transmembrane</keyword>
<feature type="transmembrane region" description="Helical" evidence="1">
    <location>
        <begin position="205"/>
        <end position="229"/>
    </location>
</feature>
<evidence type="ECO:0000313" key="3">
    <source>
        <dbReference type="Proteomes" id="UP001157109"/>
    </source>
</evidence>
<dbReference type="EMBL" id="BSUJ01000001">
    <property type="protein sequence ID" value="GMA20556.1"/>
    <property type="molecule type" value="Genomic_DNA"/>
</dbReference>
<sequence length="275" mass="29351">MAQNPIFNRLDKEAARGYAGFDRRGNAAGPQDLSAAQLQDLYSQPSATNVQSRRLTMDDVVMKALGLFAIVLVTAAAAWFVSAGDATGSTGLALWMGGMFGTLALGFVIAFKKVVSVPLIVLYAVLEGAFVGAVSQFFEARWDGAVPTAVVATISVFLAMFAGYKLGFIKVTNKFRRMMGMAILGYFIFALINLGFAFAGFGGGWGAFGTGIGPLISLFAIGLAAFSLAMDFDSIDRAVRAGAPEKYSWLLAHGLIVTLVWLYIEILRLIAITRD</sequence>
<dbReference type="InterPro" id="IPR010539">
    <property type="entry name" value="BaxI_1-like"/>
</dbReference>
<name>A0ABQ6HQA8_9MICO</name>
<comment type="caution">
    <text evidence="2">The sequence shown here is derived from an EMBL/GenBank/DDBJ whole genome shotgun (WGS) entry which is preliminary data.</text>
</comment>
<feature type="transmembrane region" description="Helical" evidence="1">
    <location>
        <begin position="60"/>
        <end position="80"/>
    </location>
</feature>
<proteinExistence type="predicted"/>
<dbReference type="PANTHER" id="PTHR41282:SF1">
    <property type="entry name" value="CONSERVED TRANSMEMBRANE PROTEIN-RELATED"/>
    <property type="match status" value="1"/>
</dbReference>
<feature type="transmembrane region" description="Helical" evidence="1">
    <location>
        <begin position="178"/>
        <end position="199"/>
    </location>
</feature>
<dbReference type="RefSeq" id="WP_241444132.1">
    <property type="nucleotide sequence ID" value="NZ_BSUJ01000001.1"/>
</dbReference>